<dbReference type="PANTHER" id="PTHR43806">
    <property type="entry name" value="PEPTIDASE S8"/>
    <property type="match status" value="1"/>
</dbReference>
<comment type="caution">
    <text evidence="6">The sequence shown here is derived from an EMBL/GenBank/DDBJ whole genome shotgun (WGS) entry which is preliminary data.</text>
</comment>
<evidence type="ECO:0000259" key="5">
    <source>
        <dbReference type="Pfam" id="PF00082"/>
    </source>
</evidence>
<dbReference type="SUPFAM" id="SSF52743">
    <property type="entry name" value="Subtilisin-like"/>
    <property type="match status" value="1"/>
</dbReference>
<dbReference type="EMBL" id="PFEU01000018">
    <property type="protein sequence ID" value="PJE76561.1"/>
    <property type="molecule type" value="Genomic_DNA"/>
</dbReference>
<dbReference type="InterPro" id="IPR036852">
    <property type="entry name" value="Peptidase_S8/S53_dom_sf"/>
</dbReference>
<dbReference type="Pfam" id="PF00082">
    <property type="entry name" value="Peptidase_S8"/>
    <property type="match status" value="1"/>
</dbReference>
<comment type="similarity">
    <text evidence="1">Belongs to the peptidase S8 family.</text>
</comment>
<dbReference type="InterPro" id="IPR034074">
    <property type="entry name" value="Y4bN_pept_dom"/>
</dbReference>
<dbReference type="GO" id="GO:0004252">
    <property type="term" value="F:serine-type endopeptidase activity"/>
    <property type="evidence" value="ECO:0007669"/>
    <property type="project" value="InterPro"/>
</dbReference>
<name>A0A2M8LGI1_9BACT</name>
<dbReference type="CDD" id="cd04847">
    <property type="entry name" value="Peptidases_S8_Subtilisin_like_2"/>
    <property type="match status" value="1"/>
</dbReference>
<feature type="domain" description="Peptidase S8/S53" evidence="5">
    <location>
        <begin position="257"/>
        <end position="557"/>
    </location>
</feature>
<evidence type="ECO:0000256" key="4">
    <source>
        <dbReference type="ARBA" id="ARBA00022825"/>
    </source>
</evidence>
<evidence type="ECO:0000256" key="2">
    <source>
        <dbReference type="ARBA" id="ARBA00022670"/>
    </source>
</evidence>
<dbReference type="Proteomes" id="UP000231436">
    <property type="component" value="Unassembled WGS sequence"/>
</dbReference>
<evidence type="ECO:0000256" key="3">
    <source>
        <dbReference type="ARBA" id="ARBA00022801"/>
    </source>
</evidence>
<dbReference type="InterPro" id="IPR050131">
    <property type="entry name" value="Peptidase_S8_subtilisin-like"/>
</dbReference>
<keyword evidence="4" id="KW-0720">Serine protease</keyword>
<dbReference type="GO" id="GO:0006508">
    <property type="term" value="P:proteolysis"/>
    <property type="evidence" value="ECO:0007669"/>
    <property type="project" value="UniProtKB-KW"/>
</dbReference>
<sequence length="748" mass="82382">MQVERPLFQIPQENIRTDSKTGGGKPPKYIGEKSDFEHHKLQRVQELDRIFSIISTDEPSIAGPDNSLFFEVEFHEEALSKSVQPRKLLEASNIDVYSQRGERKFFASATEENLQSFRDSVSGLTLSDNKHDAAYLSAVTSIDPISREDKLVLDLGEETEMKAFLYFADTLSINECKVVHAMIERQDGVSSSNFFVAESGAKVVYGKFSRSFVDAISDPDPRIPIDKIERAVDFVFPQSIAFDCDFNDIELRDLTGNAVVGVVDSGIAGNDLISPFLLGSSATTGNLSHGTFVASRTIYGNNIEHQIRTDNTLIAYAKVVDLPVMKNGSGDPKDIISAMKDFLENPDNAHVRVFNLSLNSENPADVLAGKKSFFTRELDALAHKHKVLFIVSAGNHDTAKMLPFPACMLNEISRITSPADSLSAITVGSVTDAASTRSIALFNEPSPFSRVGSAEIYKPDVTHYGGNLDTYFGCAGIGVNGCDIQNGKISESVGTSFSAPLVSQIAARLYDYLEATNRDKRFLTDLTKALVIHSAVYELPDDSGIKKEDVSRMVGFGIPDFSRSISCAKSEATFIHTGSIGQSVEIKDKEIKKTKHKIRVVVPESLVGKDKKIRVRGTLVYTPPISVSGDVDYSLVDVACNLYFINGKGNKSSAQLSSGTENYRSKWNPVKHFEKTFTAYSGGEWEVWLTLTTRGSLDDEIHVQDYALILTVEDVTSDPSQRIDLHSLIKAEHREYVSIESRARIQVQ</sequence>
<accession>A0A2M8LGI1</accession>
<evidence type="ECO:0000313" key="7">
    <source>
        <dbReference type="Proteomes" id="UP000231436"/>
    </source>
</evidence>
<protein>
    <recommendedName>
        <fullName evidence="5">Peptidase S8/S53 domain-containing protein</fullName>
    </recommendedName>
</protein>
<keyword evidence="3" id="KW-0378">Hydrolase</keyword>
<evidence type="ECO:0000256" key="1">
    <source>
        <dbReference type="ARBA" id="ARBA00011073"/>
    </source>
</evidence>
<dbReference type="InterPro" id="IPR000209">
    <property type="entry name" value="Peptidase_S8/S53_dom"/>
</dbReference>
<evidence type="ECO:0000313" key="6">
    <source>
        <dbReference type="EMBL" id="PJE76561.1"/>
    </source>
</evidence>
<gene>
    <name evidence="6" type="ORF">COV05_04300</name>
</gene>
<reference evidence="7" key="1">
    <citation type="submission" date="2017-09" db="EMBL/GenBank/DDBJ databases">
        <title>Depth-based differentiation of microbial function through sediment-hosted aquifers and enrichment of novel symbionts in the deep terrestrial subsurface.</title>
        <authorList>
            <person name="Probst A.J."/>
            <person name="Ladd B."/>
            <person name="Jarett J.K."/>
            <person name="Geller-Mcgrath D.E."/>
            <person name="Sieber C.M.K."/>
            <person name="Emerson J.B."/>
            <person name="Anantharaman K."/>
            <person name="Thomas B.C."/>
            <person name="Malmstrom R."/>
            <person name="Stieglmeier M."/>
            <person name="Klingl A."/>
            <person name="Woyke T."/>
            <person name="Ryan C.M."/>
            <person name="Banfield J.F."/>
        </authorList>
    </citation>
    <scope>NUCLEOTIDE SEQUENCE [LARGE SCALE GENOMIC DNA]</scope>
</reference>
<proteinExistence type="inferred from homology"/>
<keyword evidence="2" id="KW-0645">Protease</keyword>
<dbReference type="AlphaFoldDB" id="A0A2M8LGI1"/>
<dbReference type="PANTHER" id="PTHR43806:SF11">
    <property type="entry name" value="CEREVISIN-RELATED"/>
    <property type="match status" value="1"/>
</dbReference>
<organism evidence="6 7">
    <name type="scientific">Candidatus Uhrbacteria bacterium CG10_big_fil_rev_8_21_14_0_10_48_16</name>
    <dbReference type="NCBI Taxonomy" id="1975038"/>
    <lineage>
        <taxon>Bacteria</taxon>
        <taxon>Candidatus Uhriibacteriota</taxon>
    </lineage>
</organism>
<dbReference type="Gene3D" id="3.40.50.200">
    <property type="entry name" value="Peptidase S8/S53 domain"/>
    <property type="match status" value="1"/>
</dbReference>